<dbReference type="InterPro" id="IPR050542">
    <property type="entry name" value="Glycosyl_Hydrlase18_Chitinase"/>
</dbReference>
<keyword evidence="8" id="KW-0624">Polysaccharide degradation</keyword>
<keyword evidence="6" id="KW-0119">Carbohydrate metabolism</keyword>
<evidence type="ECO:0000313" key="13">
    <source>
        <dbReference type="EMBL" id="KAJ4962948.1"/>
    </source>
</evidence>
<dbReference type="InterPro" id="IPR017853">
    <property type="entry name" value="GH"/>
</dbReference>
<evidence type="ECO:0000256" key="2">
    <source>
        <dbReference type="ARBA" id="ARBA00012729"/>
    </source>
</evidence>
<evidence type="ECO:0000256" key="3">
    <source>
        <dbReference type="ARBA" id="ARBA00022801"/>
    </source>
</evidence>
<dbReference type="GO" id="GO:0006032">
    <property type="term" value="P:chitin catabolic process"/>
    <property type="evidence" value="ECO:0007669"/>
    <property type="project" value="UniProtKB-KW"/>
</dbReference>
<keyword evidence="7 9" id="KW-0326">Glycosidase</keyword>
<dbReference type="GO" id="GO:0008843">
    <property type="term" value="F:endochitinase activity"/>
    <property type="evidence" value="ECO:0007669"/>
    <property type="project" value="UniProtKB-EC"/>
</dbReference>
<keyword evidence="5" id="KW-1015">Disulfide bond</keyword>
<dbReference type="Pfam" id="PF00704">
    <property type="entry name" value="Glyco_hydro_18"/>
    <property type="match status" value="1"/>
</dbReference>
<evidence type="ECO:0000256" key="9">
    <source>
        <dbReference type="RuleBase" id="RU000489"/>
    </source>
</evidence>
<feature type="signal peptide" evidence="11">
    <location>
        <begin position="1"/>
        <end position="25"/>
    </location>
</feature>
<dbReference type="CDD" id="cd02877">
    <property type="entry name" value="GH18_hevamine_XipI_class_III"/>
    <property type="match status" value="1"/>
</dbReference>
<evidence type="ECO:0000256" key="8">
    <source>
        <dbReference type="ARBA" id="ARBA00023326"/>
    </source>
</evidence>
<dbReference type="GO" id="GO:0005576">
    <property type="term" value="C:extracellular region"/>
    <property type="evidence" value="ECO:0007669"/>
    <property type="project" value="TreeGrafter"/>
</dbReference>
<dbReference type="EC" id="3.2.1.14" evidence="2"/>
<evidence type="ECO:0000256" key="1">
    <source>
        <dbReference type="ARBA" id="ARBA00000822"/>
    </source>
</evidence>
<dbReference type="EMBL" id="JAMYWD010000008">
    <property type="protein sequence ID" value="KAJ4962948.1"/>
    <property type="molecule type" value="Genomic_DNA"/>
</dbReference>
<evidence type="ECO:0000313" key="14">
    <source>
        <dbReference type="Proteomes" id="UP001141806"/>
    </source>
</evidence>
<dbReference type="PROSITE" id="PS51910">
    <property type="entry name" value="GH18_2"/>
    <property type="match status" value="1"/>
</dbReference>
<comment type="similarity">
    <text evidence="10">Belongs to the glycosyl hydrolase 18 family.</text>
</comment>
<dbReference type="Proteomes" id="UP001141806">
    <property type="component" value="Unassembled WGS sequence"/>
</dbReference>
<reference evidence="13" key="1">
    <citation type="journal article" date="2023" name="Plant J.">
        <title>The genome of the king protea, Protea cynaroides.</title>
        <authorList>
            <person name="Chang J."/>
            <person name="Duong T.A."/>
            <person name="Schoeman C."/>
            <person name="Ma X."/>
            <person name="Roodt D."/>
            <person name="Barker N."/>
            <person name="Li Z."/>
            <person name="Van de Peer Y."/>
            <person name="Mizrachi E."/>
        </authorList>
    </citation>
    <scope>NUCLEOTIDE SEQUENCE</scope>
    <source>
        <tissue evidence="13">Young leaves</tissue>
    </source>
</reference>
<dbReference type="PANTHER" id="PTHR45708:SF21">
    <property type="entry name" value="ACIDIC ENDOCHITINASE"/>
    <property type="match status" value="1"/>
</dbReference>
<name>A0A9Q0HDW9_9MAGN</name>
<sequence>MAIKHQALSLLLSLLVLALTEGSLAGVITIYWGQNGYEGTLNETCTSGNYAYVNLAFLYKFGGGQTPEINLAGHCNPDSGGCTFLSSQITYCQRLGIKVMLSIGGGSGNYTLTSTQDAKGVAEYLWNNYLGGESMSRPLGDAVLNGIDFDIELGSTEYWRYLAMYLSEYSMKRKKVYLTAAPQCPYPDKYLGSALDTGLFDYVWVQFYNNPPCQYTSGNVTNLLNSWRKWTSTVPARKIFLGLLASSAGNGYIPADVLTSEVLPVTKTSSKYGGVMLWSRYSDLQSGYSSSIKRSV</sequence>
<dbReference type="GO" id="GO:0000272">
    <property type="term" value="P:polysaccharide catabolic process"/>
    <property type="evidence" value="ECO:0007669"/>
    <property type="project" value="UniProtKB-KW"/>
</dbReference>
<evidence type="ECO:0000256" key="7">
    <source>
        <dbReference type="ARBA" id="ARBA00023295"/>
    </source>
</evidence>
<dbReference type="InterPro" id="IPR045321">
    <property type="entry name" value="Cts1-like"/>
</dbReference>
<feature type="chain" id="PRO_5040314704" description="chitinase" evidence="11">
    <location>
        <begin position="26"/>
        <end position="296"/>
    </location>
</feature>
<comment type="caution">
    <text evidence="13">The sequence shown here is derived from an EMBL/GenBank/DDBJ whole genome shotgun (WGS) entry which is preliminary data.</text>
</comment>
<dbReference type="SUPFAM" id="SSF51445">
    <property type="entry name" value="(Trans)glycosidases"/>
    <property type="match status" value="1"/>
</dbReference>
<keyword evidence="14" id="KW-1185">Reference proteome</keyword>
<evidence type="ECO:0000259" key="12">
    <source>
        <dbReference type="PROSITE" id="PS51910"/>
    </source>
</evidence>
<dbReference type="FunFam" id="3.20.20.80:FF:000015">
    <property type="entry name" value="Acidic endochitinase SE2"/>
    <property type="match status" value="1"/>
</dbReference>
<evidence type="ECO:0000256" key="11">
    <source>
        <dbReference type="SAM" id="SignalP"/>
    </source>
</evidence>
<comment type="catalytic activity">
    <reaction evidence="1">
        <text>Random endo-hydrolysis of N-acetyl-beta-D-glucosaminide (1-&gt;4)-beta-linkages in chitin and chitodextrins.</text>
        <dbReference type="EC" id="3.2.1.14"/>
    </reaction>
</comment>
<keyword evidence="4" id="KW-0146">Chitin degradation</keyword>
<gene>
    <name evidence="13" type="ORF">NE237_022887</name>
</gene>
<evidence type="ECO:0000256" key="6">
    <source>
        <dbReference type="ARBA" id="ARBA00023277"/>
    </source>
</evidence>
<evidence type="ECO:0000256" key="10">
    <source>
        <dbReference type="RuleBase" id="RU004453"/>
    </source>
</evidence>
<dbReference type="PROSITE" id="PS01095">
    <property type="entry name" value="GH18_1"/>
    <property type="match status" value="1"/>
</dbReference>
<dbReference type="InterPro" id="IPR001223">
    <property type="entry name" value="Glyco_hydro18_cat"/>
</dbReference>
<dbReference type="InterPro" id="IPR001579">
    <property type="entry name" value="Glyco_hydro_18_chit_AS"/>
</dbReference>
<dbReference type="AlphaFoldDB" id="A0A9Q0HDW9"/>
<organism evidence="13 14">
    <name type="scientific">Protea cynaroides</name>
    <dbReference type="NCBI Taxonomy" id="273540"/>
    <lineage>
        <taxon>Eukaryota</taxon>
        <taxon>Viridiplantae</taxon>
        <taxon>Streptophyta</taxon>
        <taxon>Embryophyta</taxon>
        <taxon>Tracheophyta</taxon>
        <taxon>Spermatophyta</taxon>
        <taxon>Magnoliopsida</taxon>
        <taxon>Proteales</taxon>
        <taxon>Proteaceae</taxon>
        <taxon>Protea</taxon>
    </lineage>
</organism>
<dbReference type="PANTHER" id="PTHR45708">
    <property type="entry name" value="ENDOCHITINASE"/>
    <property type="match status" value="1"/>
</dbReference>
<protein>
    <recommendedName>
        <fullName evidence="2">chitinase</fullName>
        <ecNumber evidence="2">3.2.1.14</ecNumber>
    </recommendedName>
</protein>
<accession>A0A9Q0HDW9</accession>
<dbReference type="OrthoDB" id="6020543at2759"/>
<dbReference type="Gene3D" id="3.20.20.80">
    <property type="entry name" value="Glycosidases"/>
    <property type="match status" value="1"/>
</dbReference>
<evidence type="ECO:0000256" key="5">
    <source>
        <dbReference type="ARBA" id="ARBA00023157"/>
    </source>
</evidence>
<keyword evidence="11" id="KW-0732">Signal</keyword>
<evidence type="ECO:0000256" key="4">
    <source>
        <dbReference type="ARBA" id="ARBA00023024"/>
    </source>
</evidence>
<feature type="domain" description="GH18" evidence="12">
    <location>
        <begin position="26"/>
        <end position="296"/>
    </location>
</feature>
<keyword evidence="3 9" id="KW-0378">Hydrolase</keyword>
<proteinExistence type="inferred from homology"/>